<name>A0A2J6QVJ3_HYAVF</name>
<feature type="compositionally biased region" description="Low complexity" evidence="1">
    <location>
        <begin position="139"/>
        <end position="160"/>
    </location>
</feature>
<accession>A0A2J6QVJ3</accession>
<evidence type="ECO:0000313" key="2">
    <source>
        <dbReference type="EMBL" id="PMD30297.1"/>
    </source>
</evidence>
<feature type="region of interest" description="Disordered" evidence="1">
    <location>
        <begin position="123"/>
        <end position="178"/>
    </location>
</feature>
<gene>
    <name evidence="2" type="ORF">L207DRAFT_592750</name>
</gene>
<protein>
    <submittedName>
        <fullName evidence="2">Uncharacterized protein</fullName>
    </submittedName>
</protein>
<reference evidence="2 3" key="1">
    <citation type="submission" date="2016-04" db="EMBL/GenBank/DDBJ databases">
        <title>A degradative enzymes factory behind the ericoid mycorrhizal symbiosis.</title>
        <authorList>
            <consortium name="DOE Joint Genome Institute"/>
            <person name="Martino E."/>
            <person name="Morin E."/>
            <person name="Grelet G."/>
            <person name="Kuo A."/>
            <person name="Kohler A."/>
            <person name="Daghino S."/>
            <person name="Barry K."/>
            <person name="Choi C."/>
            <person name="Cichocki N."/>
            <person name="Clum A."/>
            <person name="Copeland A."/>
            <person name="Hainaut M."/>
            <person name="Haridas S."/>
            <person name="Labutti K."/>
            <person name="Lindquist E."/>
            <person name="Lipzen A."/>
            <person name="Khouja H.-R."/>
            <person name="Murat C."/>
            <person name="Ohm R."/>
            <person name="Olson A."/>
            <person name="Spatafora J."/>
            <person name="Veneault-Fourrey C."/>
            <person name="Henrissat B."/>
            <person name="Grigoriev I."/>
            <person name="Martin F."/>
            <person name="Perotto S."/>
        </authorList>
    </citation>
    <scope>NUCLEOTIDE SEQUENCE [LARGE SCALE GENOMIC DNA]</scope>
    <source>
        <strain evidence="2 3">F</strain>
    </source>
</reference>
<evidence type="ECO:0000256" key="1">
    <source>
        <dbReference type="SAM" id="MobiDB-lite"/>
    </source>
</evidence>
<dbReference type="Proteomes" id="UP000235786">
    <property type="component" value="Unassembled WGS sequence"/>
</dbReference>
<proteinExistence type="predicted"/>
<evidence type="ECO:0000313" key="3">
    <source>
        <dbReference type="Proteomes" id="UP000235786"/>
    </source>
</evidence>
<keyword evidence="3" id="KW-1185">Reference proteome</keyword>
<dbReference type="AlphaFoldDB" id="A0A2J6QVJ3"/>
<sequence length="178" mass="19548">MVEHNPINYELGAKCLLLNNWNLALGKELAVGWERAQLVASILLPSFVEPKTKMLRTTLYAQMAHRKPLKSTPMVVTKELRQTLNDLAEEKHEKDSTRMKHHGQGVFQFRLFGKDAEIPETLPDLEVKKPSHGTPKSNSTAPSSSTMQPSSQTPSKPGSKAGSGAGQTGGRITKHPSK</sequence>
<dbReference type="EMBL" id="KZ613968">
    <property type="protein sequence ID" value="PMD30297.1"/>
    <property type="molecule type" value="Genomic_DNA"/>
</dbReference>
<organism evidence="2 3">
    <name type="scientific">Hyaloscypha variabilis (strain UAMH 11265 / GT02V1 / F)</name>
    <name type="common">Meliniomyces variabilis</name>
    <dbReference type="NCBI Taxonomy" id="1149755"/>
    <lineage>
        <taxon>Eukaryota</taxon>
        <taxon>Fungi</taxon>
        <taxon>Dikarya</taxon>
        <taxon>Ascomycota</taxon>
        <taxon>Pezizomycotina</taxon>
        <taxon>Leotiomycetes</taxon>
        <taxon>Helotiales</taxon>
        <taxon>Hyaloscyphaceae</taxon>
        <taxon>Hyaloscypha</taxon>
        <taxon>Hyaloscypha variabilis</taxon>
    </lineage>
</organism>